<evidence type="ECO:0000256" key="3">
    <source>
        <dbReference type="ARBA" id="ARBA00022475"/>
    </source>
</evidence>
<evidence type="ECO:0000256" key="2">
    <source>
        <dbReference type="ARBA" id="ARBA00022448"/>
    </source>
</evidence>
<dbReference type="Gene3D" id="1.20.1250.20">
    <property type="entry name" value="MFS general substrate transporter like domains"/>
    <property type="match status" value="2"/>
</dbReference>
<feature type="transmembrane region" description="Helical" evidence="8">
    <location>
        <begin position="249"/>
        <end position="270"/>
    </location>
</feature>
<comment type="subcellular location">
    <subcellularLocation>
        <location evidence="1">Cell inner membrane</location>
        <topology evidence="1">Multi-pass membrane protein</topology>
    </subcellularLocation>
</comment>
<keyword evidence="3" id="KW-1003">Cell membrane</keyword>
<name>A0A9W6JWA4_9HYPH</name>
<keyword evidence="4" id="KW-0997">Cell inner membrane</keyword>
<feature type="transmembrane region" description="Helical" evidence="8">
    <location>
        <begin position="178"/>
        <end position="196"/>
    </location>
</feature>
<feature type="transmembrane region" description="Helical" evidence="8">
    <location>
        <begin position="216"/>
        <end position="237"/>
    </location>
</feature>
<evidence type="ECO:0000313" key="10">
    <source>
        <dbReference type="EMBL" id="GLK82553.1"/>
    </source>
</evidence>
<evidence type="ECO:0000256" key="6">
    <source>
        <dbReference type="ARBA" id="ARBA00022989"/>
    </source>
</evidence>
<keyword evidence="7 8" id="KW-0472">Membrane</keyword>
<evidence type="ECO:0000256" key="5">
    <source>
        <dbReference type="ARBA" id="ARBA00022692"/>
    </source>
</evidence>
<feature type="transmembrane region" description="Helical" evidence="8">
    <location>
        <begin position="115"/>
        <end position="133"/>
    </location>
</feature>
<feature type="transmembrane region" description="Helical" evidence="8">
    <location>
        <begin position="366"/>
        <end position="387"/>
    </location>
</feature>
<keyword evidence="2" id="KW-0813">Transport</keyword>
<proteinExistence type="predicted"/>
<dbReference type="EMBL" id="BSFM01000003">
    <property type="protein sequence ID" value="GLK82553.1"/>
    <property type="molecule type" value="Genomic_DNA"/>
</dbReference>
<dbReference type="GO" id="GO:0030395">
    <property type="term" value="F:lactose binding"/>
    <property type="evidence" value="ECO:0007669"/>
    <property type="project" value="TreeGrafter"/>
</dbReference>
<dbReference type="GO" id="GO:0015528">
    <property type="term" value="F:lactose:proton symporter activity"/>
    <property type="evidence" value="ECO:0007669"/>
    <property type="project" value="TreeGrafter"/>
</dbReference>
<evidence type="ECO:0000256" key="8">
    <source>
        <dbReference type="SAM" id="Phobius"/>
    </source>
</evidence>
<keyword evidence="6 8" id="KW-1133">Transmembrane helix</keyword>
<dbReference type="GO" id="GO:0005886">
    <property type="term" value="C:plasma membrane"/>
    <property type="evidence" value="ECO:0007669"/>
    <property type="project" value="UniProtKB-SubCell"/>
</dbReference>
<evidence type="ECO:0000256" key="7">
    <source>
        <dbReference type="ARBA" id="ARBA00023136"/>
    </source>
</evidence>
<protein>
    <submittedName>
        <fullName evidence="10">MFS transporter</fullName>
    </submittedName>
</protein>
<feature type="transmembrane region" description="Helical" evidence="8">
    <location>
        <begin position="27"/>
        <end position="51"/>
    </location>
</feature>
<dbReference type="Pfam" id="PF12832">
    <property type="entry name" value="MFS_1_like"/>
    <property type="match status" value="1"/>
</dbReference>
<feature type="domain" description="Major facilitator superfamily associated" evidence="9">
    <location>
        <begin position="29"/>
        <end position="373"/>
    </location>
</feature>
<reference evidence="10" key="2">
    <citation type="submission" date="2023-01" db="EMBL/GenBank/DDBJ databases">
        <authorList>
            <person name="Sun Q."/>
            <person name="Evtushenko L."/>
        </authorList>
    </citation>
    <scope>NUCLEOTIDE SEQUENCE</scope>
    <source>
        <strain evidence="10">VKM B-2789</strain>
    </source>
</reference>
<evidence type="ECO:0000256" key="1">
    <source>
        <dbReference type="ARBA" id="ARBA00004429"/>
    </source>
</evidence>
<evidence type="ECO:0000256" key="4">
    <source>
        <dbReference type="ARBA" id="ARBA00022519"/>
    </source>
</evidence>
<feature type="transmembrane region" description="Helical" evidence="8">
    <location>
        <begin position="340"/>
        <end position="360"/>
    </location>
</feature>
<dbReference type="AlphaFoldDB" id="A0A9W6JWA4"/>
<dbReference type="PIRSF" id="PIRSF004925">
    <property type="entry name" value="HcaT"/>
    <property type="match status" value="1"/>
</dbReference>
<feature type="transmembrane region" description="Helical" evidence="8">
    <location>
        <begin position="282"/>
        <end position="299"/>
    </location>
</feature>
<feature type="transmembrane region" description="Helical" evidence="8">
    <location>
        <begin position="90"/>
        <end position="109"/>
    </location>
</feature>
<organism evidence="10 11">
    <name type="scientific">Ancylobacter defluvii</name>
    <dbReference type="NCBI Taxonomy" id="1282440"/>
    <lineage>
        <taxon>Bacteria</taxon>
        <taxon>Pseudomonadati</taxon>
        <taxon>Pseudomonadota</taxon>
        <taxon>Alphaproteobacteria</taxon>
        <taxon>Hyphomicrobiales</taxon>
        <taxon>Xanthobacteraceae</taxon>
        <taxon>Ancylobacter</taxon>
    </lineage>
</organism>
<feature type="transmembrane region" description="Helical" evidence="8">
    <location>
        <begin position="305"/>
        <end position="328"/>
    </location>
</feature>
<dbReference type="InterPro" id="IPR026032">
    <property type="entry name" value="HcaT-like"/>
</dbReference>
<dbReference type="Proteomes" id="UP001143330">
    <property type="component" value="Unassembled WGS sequence"/>
</dbReference>
<dbReference type="PANTHER" id="PTHR23522">
    <property type="entry name" value="BLL5896 PROTEIN"/>
    <property type="match status" value="1"/>
</dbReference>
<feature type="transmembrane region" description="Helical" evidence="8">
    <location>
        <begin position="153"/>
        <end position="172"/>
    </location>
</feature>
<feature type="transmembrane region" description="Helical" evidence="8">
    <location>
        <begin position="57"/>
        <end position="78"/>
    </location>
</feature>
<dbReference type="InterPro" id="IPR036259">
    <property type="entry name" value="MFS_trans_sf"/>
</dbReference>
<dbReference type="SUPFAM" id="SSF103473">
    <property type="entry name" value="MFS general substrate transporter"/>
    <property type="match status" value="1"/>
</dbReference>
<evidence type="ECO:0000313" key="11">
    <source>
        <dbReference type="Proteomes" id="UP001143330"/>
    </source>
</evidence>
<dbReference type="PANTHER" id="PTHR23522:SF10">
    <property type="entry name" value="3-PHENYLPROPIONIC ACID TRANSPORTER-RELATED"/>
    <property type="match status" value="1"/>
</dbReference>
<reference evidence="10" key="1">
    <citation type="journal article" date="2014" name="Int. J. Syst. Evol. Microbiol.">
        <title>Complete genome sequence of Corynebacterium casei LMG S-19264T (=DSM 44701T), isolated from a smear-ripened cheese.</title>
        <authorList>
            <consortium name="US DOE Joint Genome Institute (JGI-PGF)"/>
            <person name="Walter F."/>
            <person name="Albersmeier A."/>
            <person name="Kalinowski J."/>
            <person name="Ruckert C."/>
        </authorList>
    </citation>
    <scope>NUCLEOTIDE SEQUENCE</scope>
    <source>
        <strain evidence="10">VKM B-2789</strain>
    </source>
</reference>
<dbReference type="NCBIfam" id="NF037955">
    <property type="entry name" value="mfs"/>
    <property type="match status" value="1"/>
</dbReference>
<accession>A0A9W6JWA4</accession>
<keyword evidence="11" id="KW-1185">Reference proteome</keyword>
<gene>
    <name evidence="10" type="ORF">GCM10017653_06220</name>
</gene>
<keyword evidence="5 8" id="KW-0812">Transmembrane</keyword>
<evidence type="ECO:0000259" key="9">
    <source>
        <dbReference type="Pfam" id="PF12832"/>
    </source>
</evidence>
<comment type="caution">
    <text evidence="10">The sequence shown here is derived from an EMBL/GenBank/DDBJ whole genome shotgun (WGS) entry which is preliminary data.</text>
</comment>
<dbReference type="InterPro" id="IPR024989">
    <property type="entry name" value="MFS_assoc_dom"/>
</dbReference>
<sequence>MLSQRRPRIPRESVPVPVPSVIAQRHIIASVYVGLFFGIGIYLPFFPVWLAGRGYDAAFIAVALSVPLLARLCTQPLGGLIADRTGRPRLTVILYSLASALCFLAVLAAPGPWTLLAALGLASVFWQPTLPVLDAYTVARRRAIGLDYGRTRLWGSISFIGGSIVGGAVLGAFPGDGILWLIVAGCFACALLALPLEEAAMPGSRRETAGGRIPPVLLLGLGAAALVQGSHGVLYAFSSLHWQSQGLSGGAIGGLWAVGVMAEVALFHFGTRLTARLGPARLIALGGLCVVVRFAAMGLDPPAALLPLLQTLHAGTFACTYLGMVELVARYAPAGRGASLQAMATWGVTIGVALTTLAAGPLWSRIGAATFFLSAGLGAVGAVLALLTHRLRSQDAG</sequence>